<name>A0A445A4B0_ARAHY</name>
<feature type="compositionally biased region" description="Basic and acidic residues" evidence="1">
    <location>
        <begin position="1"/>
        <end position="12"/>
    </location>
</feature>
<accession>A0A445A4B0</accession>
<evidence type="ECO:0000256" key="1">
    <source>
        <dbReference type="SAM" id="MobiDB-lite"/>
    </source>
</evidence>
<reference evidence="2 3" key="1">
    <citation type="submission" date="2019-01" db="EMBL/GenBank/DDBJ databases">
        <title>Sequencing of cultivated peanut Arachis hypogaea provides insights into genome evolution and oil improvement.</title>
        <authorList>
            <person name="Chen X."/>
        </authorList>
    </citation>
    <scope>NUCLEOTIDE SEQUENCE [LARGE SCALE GENOMIC DNA]</scope>
    <source>
        <strain evidence="3">cv. Fuhuasheng</strain>
        <tissue evidence="2">Leaves</tissue>
    </source>
</reference>
<comment type="caution">
    <text evidence="2">The sequence shown here is derived from an EMBL/GenBank/DDBJ whole genome shotgun (WGS) entry which is preliminary data.</text>
</comment>
<sequence length="132" mass="14368">MKRRMDSDEKYGGGKRSSLDTKGNNNTHLKRQLENFTSVIVVTKVTLCKKKRLVDAAVVATVIVVEAEAIATTTEVAENIRPAKLSARRSSPLQSSATFNPLQCASSGTTSRMASLIKFVPTPGFKTPRKKT</sequence>
<dbReference type="Proteomes" id="UP000289738">
    <property type="component" value="Chromosome B03"/>
</dbReference>
<dbReference type="EMBL" id="SDMP01000013">
    <property type="protein sequence ID" value="RYR21195.1"/>
    <property type="molecule type" value="Genomic_DNA"/>
</dbReference>
<proteinExistence type="predicted"/>
<gene>
    <name evidence="2" type="ORF">Ahy_B03g066465</name>
</gene>
<evidence type="ECO:0000313" key="2">
    <source>
        <dbReference type="EMBL" id="RYR21195.1"/>
    </source>
</evidence>
<feature type="region of interest" description="Disordered" evidence="1">
    <location>
        <begin position="1"/>
        <end position="26"/>
    </location>
</feature>
<keyword evidence="3" id="KW-1185">Reference proteome</keyword>
<organism evidence="2 3">
    <name type="scientific">Arachis hypogaea</name>
    <name type="common">Peanut</name>
    <dbReference type="NCBI Taxonomy" id="3818"/>
    <lineage>
        <taxon>Eukaryota</taxon>
        <taxon>Viridiplantae</taxon>
        <taxon>Streptophyta</taxon>
        <taxon>Embryophyta</taxon>
        <taxon>Tracheophyta</taxon>
        <taxon>Spermatophyta</taxon>
        <taxon>Magnoliopsida</taxon>
        <taxon>eudicotyledons</taxon>
        <taxon>Gunneridae</taxon>
        <taxon>Pentapetalae</taxon>
        <taxon>rosids</taxon>
        <taxon>fabids</taxon>
        <taxon>Fabales</taxon>
        <taxon>Fabaceae</taxon>
        <taxon>Papilionoideae</taxon>
        <taxon>50 kb inversion clade</taxon>
        <taxon>dalbergioids sensu lato</taxon>
        <taxon>Dalbergieae</taxon>
        <taxon>Pterocarpus clade</taxon>
        <taxon>Arachis</taxon>
    </lineage>
</organism>
<protein>
    <submittedName>
        <fullName evidence="2">Uncharacterized protein</fullName>
    </submittedName>
</protein>
<dbReference type="AlphaFoldDB" id="A0A445A4B0"/>
<evidence type="ECO:0000313" key="3">
    <source>
        <dbReference type="Proteomes" id="UP000289738"/>
    </source>
</evidence>